<dbReference type="Pfam" id="PF00550">
    <property type="entry name" value="PP-binding"/>
    <property type="match status" value="1"/>
</dbReference>
<dbReference type="InterPro" id="IPR036736">
    <property type="entry name" value="ACP-like_sf"/>
</dbReference>
<gene>
    <name evidence="6" type="ORF">BDK92_1273</name>
</gene>
<feature type="domain" description="Carrier" evidence="5">
    <location>
        <begin position="972"/>
        <end position="1047"/>
    </location>
</feature>
<dbReference type="PROSITE" id="PS00455">
    <property type="entry name" value="AMP_BINDING"/>
    <property type="match status" value="1"/>
</dbReference>
<dbReference type="Gene3D" id="3.30.300.30">
    <property type="match status" value="1"/>
</dbReference>
<evidence type="ECO:0000256" key="2">
    <source>
        <dbReference type="ARBA" id="ARBA00022450"/>
    </source>
</evidence>
<dbReference type="PROSITE" id="PS50075">
    <property type="entry name" value="CARRIER"/>
    <property type="match status" value="1"/>
</dbReference>
<accession>A0A495JE41</accession>
<dbReference type="InterPro" id="IPR029058">
    <property type="entry name" value="AB_hydrolase_fold"/>
</dbReference>
<keyword evidence="2" id="KW-0596">Phosphopantetheine</keyword>
<dbReference type="GO" id="GO:0043041">
    <property type="term" value="P:amino acid activation for nonribosomal peptide biosynthetic process"/>
    <property type="evidence" value="ECO:0007669"/>
    <property type="project" value="TreeGrafter"/>
</dbReference>
<dbReference type="InterPro" id="IPR010071">
    <property type="entry name" value="AA_adenyl_dom"/>
</dbReference>
<proteinExistence type="predicted"/>
<dbReference type="SMART" id="SM00823">
    <property type="entry name" value="PKS_PP"/>
    <property type="match status" value="1"/>
</dbReference>
<comment type="caution">
    <text evidence="6">The sequence shown here is derived from an EMBL/GenBank/DDBJ whole genome shotgun (WGS) entry which is preliminary data.</text>
</comment>
<dbReference type="Pfam" id="PF13193">
    <property type="entry name" value="AMP-binding_C"/>
    <property type="match status" value="1"/>
</dbReference>
<dbReference type="GO" id="GO:0003824">
    <property type="term" value="F:catalytic activity"/>
    <property type="evidence" value="ECO:0007669"/>
    <property type="project" value="InterPro"/>
</dbReference>
<name>A0A495JE41_9ACTN</name>
<evidence type="ECO:0000313" key="7">
    <source>
        <dbReference type="Proteomes" id="UP000277671"/>
    </source>
</evidence>
<dbReference type="SUPFAM" id="SSF47336">
    <property type="entry name" value="ACP-like"/>
    <property type="match status" value="1"/>
</dbReference>
<dbReference type="Gene3D" id="3.30.559.10">
    <property type="entry name" value="Chloramphenicol acetyltransferase-like domain"/>
    <property type="match status" value="1"/>
</dbReference>
<keyword evidence="7" id="KW-1185">Reference proteome</keyword>
<dbReference type="Gene3D" id="2.30.38.10">
    <property type="entry name" value="Luciferase, Domain 3"/>
    <property type="match status" value="1"/>
</dbReference>
<comment type="cofactor">
    <cofactor evidence="1">
        <name>pantetheine 4'-phosphate</name>
        <dbReference type="ChEBI" id="CHEBI:47942"/>
    </cofactor>
</comment>
<dbReference type="InterPro" id="IPR020806">
    <property type="entry name" value="PKS_PP-bd"/>
</dbReference>
<dbReference type="Gene3D" id="3.30.559.30">
    <property type="entry name" value="Nonribosomal peptide synthetase, condensation domain"/>
    <property type="match status" value="1"/>
</dbReference>
<dbReference type="Pfam" id="PF00501">
    <property type="entry name" value="AMP-binding"/>
    <property type="match status" value="1"/>
</dbReference>
<dbReference type="PANTHER" id="PTHR45527">
    <property type="entry name" value="NONRIBOSOMAL PEPTIDE SYNTHETASE"/>
    <property type="match status" value="1"/>
</dbReference>
<dbReference type="GO" id="GO:0044550">
    <property type="term" value="P:secondary metabolite biosynthetic process"/>
    <property type="evidence" value="ECO:0007669"/>
    <property type="project" value="TreeGrafter"/>
</dbReference>
<dbReference type="Gene3D" id="3.40.50.980">
    <property type="match status" value="2"/>
</dbReference>
<evidence type="ECO:0000259" key="5">
    <source>
        <dbReference type="PROSITE" id="PS50075"/>
    </source>
</evidence>
<dbReference type="InterPro" id="IPR020845">
    <property type="entry name" value="AMP-binding_CS"/>
</dbReference>
<dbReference type="EMBL" id="RBKT01000001">
    <property type="protein sequence ID" value="RKR87001.1"/>
    <property type="molecule type" value="Genomic_DNA"/>
</dbReference>
<dbReference type="OrthoDB" id="2472181at2"/>
<evidence type="ECO:0000256" key="1">
    <source>
        <dbReference type="ARBA" id="ARBA00001957"/>
    </source>
</evidence>
<dbReference type="InterPro" id="IPR045851">
    <property type="entry name" value="AMP-bd_C_sf"/>
</dbReference>
<dbReference type="CDD" id="cd19531">
    <property type="entry name" value="LCL_NRPS-like"/>
    <property type="match status" value="1"/>
</dbReference>
<dbReference type="GO" id="GO:0072330">
    <property type="term" value="P:monocarboxylic acid biosynthetic process"/>
    <property type="evidence" value="ECO:0007669"/>
    <property type="project" value="UniProtKB-ARBA"/>
</dbReference>
<keyword evidence="3" id="KW-0597">Phosphoprotein</keyword>
<dbReference type="NCBIfam" id="TIGR01733">
    <property type="entry name" value="AA-adenyl-dom"/>
    <property type="match status" value="1"/>
</dbReference>
<dbReference type="Pfam" id="PF00668">
    <property type="entry name" value="Condensation"/>
    <property type="match status" value="1"/>
</dbReference>
<evidence type="ECO:0000256" key="4">
    <source>
        <dbReference type="SAM" id="MobiDB-lite"/>
    </source>
</evidence>
<dbReference type="SUPFAM" id="SSF52777">
    <property type="entry name" value="CoA-dependent acyltransferases"/>
    <property type="match status" value="2"/>
</dbReference>
<dbReference type="GO" id="GO:0005737">
    <property type="term" value="C:cytoplasm"/>
    <property type="evidence" value="ECO:0007669"/>
    <property type="project" value="TreeGrafter"/>
</dbReference>
<dbReference type="Proteomes" id="UP000277671">
    <property type="component" value="Unassembled WGS sequence"/>
</dbReference>
<dbReference type="GO" id="GO:0008610">
    <property type="term" value="P:lipid biosynthetic process"/>
    <property type="evidence" value="ECO:0007669"/>
    <property type="project" value="UniProtKB-ARBA"/>
</dbReference>
<feature type="region of interest" description="Disordered" evidence="4">
    <location>
        <begin position="949"/>
        <end position="970"/>
    </location>
</feature>
<dbReference type="RefSeq" id="WP_121161713.1">
    <property type="nucleotide sequence ID" value="NZ_RBKT01000001.1"/>
</dbReference>
<organism evidence="6 7">
    <name type="scientific">Micromonospora pisi</name>
    <dbReference type="NCBI Taxonomy" id="589240"/>
    <lineage>
        <taxon>Bacteria</taxon>
        <taxon>Bacillati</taxon>
        <taxon>Actinomycetota</taxon>
        <taxon>Actinomycetes</taxon>
        <taxon>Micromonosporales</taxon>
        <taxon>Micromonosporaceae</taxon>
        <taxon>Micromonospora</taxon>
    </lineage>
</organism>
<dbReference type="CDD" id="cd05930">
    <property type="entry name" value="A_NRPS"/>
    <property type="match status" value="1"/>
</dbReference>
<feature type="compositionally biased region" description="Basic and acidic residues" evidence="4">
    <location>
        <begin position="951"/>
        <end position="969"/>
    </location>
</feature>
<dbReference type="InterPro" id="IPR009081">
    <property type="entry name" value="PP-bd_ACP"/>
</dbReference>
<dbReference type="FunFam" id="1.10.1200.10:FF:000016">
    <property type="entry name" value="Non-ribosomal peptide synthase"/>
    <property type="match status" value="1"/>
</dbReference>
<dbReference type="GO" id="GO:0031177">
    <property type="term" value="F:phosphopantetheine binding"/>
    <property type="evidence" value="ECO:0007669"/>
    <property type="project" value="InterPro"/>
</dbReference>
<evidence type="ECO:0000256" key="3">
    <source>
        <dbReference type="ARBA" id="ARBA00022553"/>
    </source>
</evidence>
<sequence length="1095" mass="117104">MTGDTFVLPASSTQRRLWMLDQLDPGSAAYNIAWSVRLTGELRVDALRATLDWLVGRHEVLRTVFTSVDGEPAQVVGPKWSVPLPVTDPGADGSAGLDALLDAESRAPFDLATGPLLRVRLVRLAPDQHVLILVVHHIVADGWSFDTVFDELAHGYRAAVAATVPELPPPPIQYADFAVWQREQAHGSAFAEDLAYWRAELAGAPTLLDLPADRPRPAEQSPAGGLVTFPLPAELTDGVRRLARDADTTDFAVLLSGFQALLHRLSGQPDLLVAVPVSGRSRPETRGVVGFFANTLALRGRFEERTSFAELLGAARSSAIAAQSRQDVPFEELVDLLAPQRSLAYSPLVQVMFALEQTPAPVEAAGLRIAPELHENGTVKFDLTLTVEERPDGWRGRLTYRTELFDADRIERLGAAYLALLGAAVEQPSTPVAELPLLSPAARAEIIAGWRAERLDPPPYDSIAALFARHPPADPDAVAVAAPDATLTYQRLTADRNRLAHLLREYGIDVDVPVGICLTRGSGMLTAMLAVWQAGGGYLPLDPELPTARLAGMARSAGVPLILTDRASADRTGDCWPTGTRVLRLDDAEQVTRLRALPETPPTYAAHPDSLAYLLYTSGSTGVPKGVAVTHGSVANLLVAFDRLLCLTAADRVAALTTNAFDISVVELVLPLLAGARVELFDSRFAQDSAALRSALAERGVTTMQATPASWRMLLAAGGVPANVRLRISGGEALTRDLADALCTDGATLVNGYGPSETSIYSTAGRVDADGPVNLGGPVANTRLYLLDPAGQPVPVGAVGELHLGGLGVARGYHGDPARTAVSFRPDPWSSRPGARLYATGDLARWLPGGRLEYLGRADQQVKLRGYRIELGEIETALRAQEGIRDAVVVTWRASAEDVRLVGYVVPTDPHADPAALWSRLRPALAAQLPEYMLPATLVPLDRFPRTGSGKVDRRGLPEPVWRDADDGNRVAPRTPVEKQLALLWGEVLGLAGVGVHDNFFNLGGHSLTATRLIARIRTTFGVDLPLRLLFAAPTIAELAPRVADPATAGPHRNGTTDRVATGGPSAQDLLASLDDLSDREIDELLDTLIAEEGS</sequence>
<dbReference type="Gene3D" id="3.40.50.1820">
    <property type="entry name" value="alpha/beta hydrolase"/>
    <property type="match status" value="1"/>
</dbReference>
<dbReference type="SUPFAM" id="SSF56801">
    <property type="entry name" value="Acetyl-CoA synthetase-like"/>
    <property type="match status" value="1"/>
</dbReference>
<dbReference type="PANTHER" id="PTHR45527:SF1">
    <property type="entry name" value="FATTY ACID SYNTHASE"/>
    <property type="match status" value="1"/>
</dbReference>
<protein>
    <submittedName>
        <fullName evidence="6">Amino acid adenylation domain-containing protein</fullName>
    </submittedName>
</protein>
<reference evidence="6 7" key="1">
    <citation type="submission" date="2018-10" db="EMBL/GenBank/DDBJ databases">
        <title>Sequencing the genomes of 1000 actinobacteria strains.</title>
        <authorList>
            <person name="Klenk H.-P."/>
        </authorList>
    </citation>
    <scope>NUCLEOTIDE SEQUENCE [LARGE SCALE GENOMIC DNA]</scope>
    <source>
        <strain evidence="6 7">DSM 45175</strain>
    </source>
</reference>
<evidence type="ECO:0000313" key="6">
    <source>
        <dbReference type="EMBL" id="RKR87001.1"/>
    </source>
</evidence>
<dbReference type="AlphaFoldDB" id="A0A495JE41"/>
<feature type="region of interest" description="Disordered" evidence="4">
    <location>
        <begin position="1045"/>
        <end position="1065"/>
    </location>
</feature>
<dbReference type="InterPro" id="IPR000873">
    <property type="entry name" value="AMP-dep_synth/lig_dom"/>
</dbReference>
<dbReference type="InterPro" id="IPR001242">
    <property type="entry name" value="Condensation_dom"/>
</dbReference>
<dbReference type="InterPro" id="IPR025110">
    <property type="entry name" value="AMP-bd_C"/>
</dbReference>
<dbReference type="InterPro" id="IPR023213">
    <property type="entry name" value="CAT-like_dom_sf"/>
</dbReference>